<dbReference type="PROSITE" id="PS00980">
    <property type="entry name" value="G_PROTEIN_RECEP_F3_2"/>
    <property type="match status" value="1"/>
</dbReference>
<keyword evidence="12" id="KW-0807">Transducer</keyword>
<feature type="compositionally biased region" description="Basic and acidic residues" evidence="13">
    <location>
        <begin position="865"/>
        <end position="878"/>
    </location>
</feature>
<dbReference type="InterPro" id="IPR001828">
    <property type="entry name" value="ANF_lig-bd_rcpt"/>
</dbReference>
<evidence type="ECO:0000256" key="7">
    <source>
        <dbReference type="ARBA" id="ARBA00023040"/>
    </source>
</evidence>
<dbReference type="PROSITE" id="PS00981">
    <property type="entry name" value="G_PROTEIN_RECEP_F3_3"/>
    <property type="match status" value="1"/>
</dbReference>
<evidence type="ECO:0000256" key="15">
    <source>
        <dbReference type="SAM" id="SignalP"/>
    </source>
</evidence>
<evidence type="ECO:0000256" key="8">
    <source>
        <dbReference type="ARBA" id="ARBA00023136"/>
    </source>
</evidence>
<dbReference type="InterPro" id="IPR000162">
    <property type="entry name" value="GPCR_3_mtglu_rcpt"/>
</dbReference>
<dbReference type="InterPro" id="IPR017979">
    <property type="entry name" value="GPCR_3_CS"/>
</dbReference>
<dbReference type="InterPro" id="IPR000337">
    <property type="entry name" value="GPCR_3"/>
</dbReference>
<evidence type="ECO:0000313" key="18">
    <source>
        <dbReference type="RefSeq" id="XP_047005325.1"/>
    </source>
</evidence>
<evidence type="ECO:0000256" key="11">
    <source>
        <dbReference type="ARBA" id="ARBA00023180"/>
    </source>
</evidence>
<dbReference type="SUPFAM" id="SSF53822">
    <property type="entry name" value="Periplasmic binding protein-like I"/>
    <property type="match status" value="1"/>
</dbReference>
<organism evidence="17 18">
    <name type="scientific">Ictalurus punctatus</name>
    <name type="common">Channel catfish</name>
    <name type="synonym">Silurus punctatus</name>
    <dbReference type="NCBI Taxonomy" id="7998"/>
    <lineage>
        <taxon>Eukaryota</taxon>
        <taxon>Metazoa</taxon>
        <taxon>Chordata</taxon>
        <taxon>Craniata</taxon>
        <taxon>Vertebrata</taxon>
        <taxon>Euteleostomi</taxon>
        <taxon>Actinopterygii</taxon>
        <taxon>Neopterygii</taxon>
        <taxon>Teleostei</taxon>
        <taxon>Ostariophysi</taxon>
        <taxon>Siluriformes</taxon>
        <taxon>Ictaluridae</taxon>
        <taxon>Ictalurus</taxon>
    </lineage>
</organism>
<dbReference type="GeneID" id="108280992"/>
<keyword evidence="3" id="KW-1003">Cell membrane</keyword>
<keyword evidence="9" id="KW-1015">Disulfide bond</keyword>
<dbReference type="CDD" id="cd06376">
    <property type="entry name" value="PBP1_mGluR_groupIII"/>
    <property type="match status" value="1"/>
</dbReference>
<dbReference type="RefSeq" id="XP_047005325.1">
    <property type="nucleotide sequence ID" value="XM_047149369.2"/>
</dbReference>
<dbReference type="PRINTS" id="PR01057">
    <property type="entry name" value="MTABOTROPC7R"/>
</dbReference>
<feature type="transmembrane region" description="Helical" evidence="14">
    <location>
        <begin position="773"/>
        <end position="795"/>
    </location>
</feature>
<dbReference type="GO" id="GO:0004930">
    <property type="term" value="F:G protein-coupled receptor activity"/>
    <property type="evidence" value="ECO:0007669"/>
    <property type="project" value="UniProtKB-KW"/>
</dbReference>
<feature type="signal peptide" evidence="15">
    <location>
        <begin position="1"/>
        <end position="23"/>
    </location>
</feature>
<gene>
    <name evidence="18" type="primary">LOC108280992</name>
</gene>
<feature type="domain" description="G-protein coupled receptors family 3 profile" evidence="16">
    <location>
        <begin position="576"/>
        <end position="850"/>
    </location>
</feature>
<dbReference type="AlphaFoldDB" id="A0A979EEN9"/>
<dbReference type="GO" id="GO:0005886">
    <property type="term" value="C:plasma membrane"/>
    <property type="evidence" value="ECO:0007669"/>
    <property type="project" value="UniProtKB-SubCell"/>
</dbReference>
<feature type="transmembrane region" description="Helical" evidence="14">
    <location>
        <begin position="646"/>
        <end position="667"/>
    </location>
</feature>
<evidence type="ECO:0000256" key="14">
    <source>
        <dbReference type="SAM" id="Phobius"/>
    </source>
</evidence>
<keyword evidence="11" id="KW-0325">Glycoprotein</keyword>
<keyword evidence="17" id="KW-1185">Reference proteome</keyword>
<feature type="chain" id="PRO_5037892456" evidence="15">
    <location>
        <begin position="24"/>
        <end position="891"/>
    </location>
</feature>
<feature type="transmembrane region" description="Helical" evidence="14">
    <location>
        <begin position="740"/>
        <end position="761"/>
    </location>
</feature>
<dbReference type="InterPro" id="IPR028082">
    <property type="entry name" value="Peripla_BP_I"/>
</dbReference>
<dbReference type="PRINTS" id="PR00248">
    <property type="entry name" value="GPCRMGR"/>
</dbReference>
<dbReference type="FunFam" id="3.40.50.2300:FF:000176">
    <property type="entry name" value="metabotropic glutamate receptor 7"/>
    <property type="match status" value="1"/>
</dbReference>
<dbReference type="CDD" id="cd15451">
    <property type="entry name" value="7tmC_mGluR7"/>
    <property type="match status" value="1"/>
</dbReference>
<comment type="subcellular location">
    <subcellularLocation>
        <location evidence="1">Cell membrane</location>
        <topology evidence="1">Multi-pass membrane protein</topology>
    </subcellularLocation>
</comment>
<feature type="transmembrane region" description="Helical" evidence="14">
    <location>
        <begin position="576"/>
        <end position="602"/>
    </location>
</feature>
<feature type="region of interest" description="Disordered" evidence="13">
    <location>
        <begin position="860"/>
        <end position="891"/>
    </location>
</feature>
<evidence type="ECO:0000259" key="16">
    <source>
        <dbReference type="PROSITE" id="PS50259"/>
    </source>
</evidence>
<sequence length="891" mass="99336">MSGRYFPWKMLWMMSALTELALSQETYAPHSIRLEGDLTLGGLFPVHARGVAGEPCGDVKKENGIHRLEAMLYALDQINSDEELLPNITLGARVLDTCSRDTYALEQSLTFVQALVQKDTSDVRCTNGEPPVFVKPEKVVGVIGASASSVSIMVANILRLFQIPQISYASTAPELSDDRRYDFFSRVVPPDSFQAQAMVDIVKAMGWNYVSTIASEGSYGEKGVEAFMQISREAGGICIAQSLKIPHDRKQADFDKIIRMLLETRQARAVIMFAYDEDIREILNASKRADQVGHFLWIGSDSWGAKNSPIHGLEDAAVGAITILPKRATIAGFDTYFTSRTLENNRRNVWFAEYWEENFNCKLMSSSKKEDTSRKCTGQERIGIDSKYEQEGKVQFVIDAVYAMAHALHNMHKDLCPEQSGVCSEMEAAGGKKLLKYIRNINFNGSAGTSVTFNQNGDAPGRYDLFQYQINNNSSPGYRVIGQWTESLQLNMEDMQWPSGDVEIPGSICSLPCKTGQRKKTVKGMPCCWHCEPCDGYQYQYDETTCKLCSYNMRPNANRTGCQPIPIVKLEWHSPWAVIPVFLAMLGIVATIFVMATFIRYNDTPIVRASGRELSYVLLTGIFLCYIITFVMIAKPDAAVCSFRRIFLGLGMCISYAALLTKTNRIYRIFEEGKKSVTPPRLISPTSQLAITSSLISVQLLGVFIWFGVDPPNTIIDYDEQKTINPDKARGVLKCDITDLQIICSLGYSILLMVTCTVYAIKTRGVPENFNEAKPIGFTMYTTCIVWLAFIPIFFGTAQSAEKLYIQTTTLTISMNLSASVALGMLYMPKVYVIIFHPELNVQKRKRSFKAVVTAATMSSRLSHKPSDRPNGEAKTELCESVDPNSAFSAV</sequence>
<keyword evidence="4 14" id="KW-0812">Transmembrane</keyword>
<feature type="transmembrane region" description="Helical" evidence="14">
    <location>
        <begin position="815"/>
        <end position="837"/>
    </location>
</feature>
<evidence type="ECO:0000256" key="5">
    <source>
        <dbReference type="ARBA" id="ARBA00022729"/>
    </source>
</evidence>
<dbReference type="FunFam" id="3.40.50.2300:FF:000196">
    <property type="entry name" value="Glutamate metabotropic receptor 7"/>
    <property type="match status" value="1"/>
</dbReference>
<dbReference type="PROSITE" id="PS00979">
    <property type="entry name" value="G_PROTEIN_RECEP_F3_1"/>
    <property type="match status" value="1"/>
</dbReference>
<dbReference type="PRINTS" id="PR00593">
    <property type="entry name" value="MTABOTROPICR"/>
</dbReference>
<dbReference type="Proteomes" id="UP000221080">
    <property type="component" value="Chromosome 21"/>
</dbReference>
<evidence type="ECO:0000256" key="6">
    <source>
        <dbReference type="ARBA" id="ARBA00022989"/>
    </source>
</evidence>
<evidence type="ECO:0000313" key="17">
    <source>
        <dbReference type="Proteomes" id="UP000221080"/>
    </source>
</evidence>
<evidence type="ECO:0000256" key="9">
    <source>
        <dbReference type="ARBA" id="ARBA00023157"/>
    </source>
</evidence>
<evidence type="ECO:0000256" key="10">
    <source>
        <dbReference type="ARBA" id="ARBA00023170"/>
    </source>
</evidence>
<dbReference type="Pfam" id="PF00003">
    <property type="entry name" value="7tm_3"/>
    <property type="match status" value="1"/>
</dbReference>
<dbReference type="InterPro" id="IPR050726">
    <property type="entry name" value="mGluR"/>
</dbReference>
<name>A0A979EEN9_ICTPU</name>
<evidence type="ECO:0000256" key="4">
    <source>
        <dbReference type="ARBA" id="ARBA00022692"/>
    </source>
</evidence>
<dbReference type="PROSITE" id="PS50259">
    <property type="entry name" value="G_PROTEIN_RECEP_F3_4"/>
    <property type="match status" value="1"/>
</dbReference>
<dbReference type="Pfam" id="PF07562">
    <property type="entry name" value="NCD3G"/>
    <property type="match status" value="1"/>
</dbReference>
<feature type="transmembrane region" description="Helical" evidence="14">
    <location>
        <begin position="614"/>
        <end position="634"/>
    </location>
</feature>
<dbReference type="Pfam" id="PF01094">
    <property type="entry name" value="ANF_receptor"/>
    <property type="match status" value="1"/>
</dbReference>
<keyword evidence="8 14" id="KW-0472">Membrane</keyword>
<reference evidence="17" key="1">
    <citation type="journal article" date="2016" name="Nat. Commun.">
        <title>The channel catfish genome sequence provides insights into the evolution of scale formation in teleosts.</title>
        <authorList>
            <person name="Liu Z."/>
            <person name="Liu S."/>
            <person name="Yao J."/>
            <person name="Bao L."/>
            <person name="Zhang J."/>
            <person name="Li Y."/>
            <person name="Jiang C."/>
            <person name="Sun L."/>
            <person name="Wang R."/>
            <person name="Zhang Y."/>
            <person name="Zhou T."/>
            <person name="Zeng Q."/>
            <person name="Fu Q."/>
            <person name="Gao S."/>
            <person name="Li N."/>
            <person name="Koren S."/>
            <person name="Jiang Y."/>
            <person name="Zimin A."/>
            <person name="Xu P."/>
            <person name="Phillippy A.M."/>
            <person name="Geng X."/>
            <person name="Song L."/>
            <person name="Sun F."/>
            <person name="Li C."/>
            <person name="Wang X."/>
            <person name="Chen A."/>
            <person name="Jin Y."/>
            <person name="Yuan Z."/>
            <person name="Yang Y."/>
            <person name="Tan S."/>
            <person name="Peatman E."/>
            <person name="Lu J."/>
            <person name="Qin Z."/>
            <person name="Dunham R."/>
            <person name="Li Z."/>
            <person name="Sonstegard T."/>
            <person name="Feng J."/>
            <person name="Danzmann R.G."/>
            <person name="Schroeder S."/>
            <person name="Scheffler B."/>
            <person name="Duke M.V."/>
            <person name="Ballard L."/>
            <person name="Kucuktas H."/>
            <person name="Kaltenboeck L."/>
            <person name="Liu H."/>
            <person name="Armbruster J."/>
            <person name="Xie Y."/>
            <person name="Kirby M.L."/>
            <person name="Tian Y."/>
            <person name="Flanagan M.E."/>
            <person name="Mu W."/>
            <person name="Waldbieser G.C."/>
        </authorList>
    </citation>
    <scope>NUCLEOTIDE SEQUENCE [LARGE SCALE GENOMIC DNA]</scope>
    <source>
        <strain evidence="17">SDA103</strain>
    </source>
</reference>
<evidence type="ECO:0000256" key="12">
    <source>
        <dbReference type="ARBA" id="ARBA00023224"/>
    </source>
</evidence>
<proteinExistence type="inferred from homology"/>
<keyword evidence="10 18" id="KW-0675">Receptor</keyword>
<evidence type="ECO:0000256" key="13">
    <source>
        <dbReference type="SAM" id="MobiDB-lite"/>
    </source>
</evidence>
<dbReference type="Gene3D" id="3.40.50.2300">
    <property type="match status" value="2"/>
</dbReference>
<evidence type="ECO:0000256" key="2">
    <source>
        <dbReference type="ARBA" id="ARBA00007242"/>
    </source>
</evidence>
<keyword evidence="5 15" id="KW-0732">Signal</keyword>
<comment type="similarity">
    <text evidence="2">Belongs to the G-protein coupled receptor 3 family.</text>
</comment>
<protein>
    <submittedName>
        <fullName evidence="18">Metabotropic glutamate receptor 7 isoform X2</fullName>
    </submittedName>
</protein>
<dbReference type="InterPro" id="IPR011500">
    <property type="entry name" value="GPCR_3_9-Cys_dom"/>
</dbReference>
<dbReference type="CTD" id="2917"/>
<evidence type="ECO:0000256" key="1">
    <source>
        <dbReference type="ARBA" id="ARBA00004651"/>
    </source>
</evidence>
<keyword evidence="6 14" id="KW-1133">Transmembrane helix</keyword>
<dbReference type="FunFam" id="3.40.50.2300:FF:000009">
    <property type="entry name" value="Glutamate receptor, metabotropic 4"/>
    <property type="match status" value="1"/>
</dbReference>
<dbReference type="FunFam" id="2.10.50.30:FF:000001">
    <property type="entry name" value="metabotropic glutamate receptor 1"/>
    <property type="match status" value="1"/>
</dbReference>
<dbReference type="InterPro" id="IPR038550">
    <property type="entry name" value="GPCR_3_9-Cys_sf"/>
</dbReference>
<dbReference type="InterPro" id="IPR017978">
    <property type="entry name" value="GPCR_3_C"/>
</dbReference>
<evidence type="ECO:0000256" key="3">
    <source>
        <dbReference type="ARBA" id="ARBA00022475"/>
    </source>
</evidence>
<keyword evidence="7" id="KW-0297">G-protein coupled receptor</keyword>
<dbReference type="PANTHER" id="PTHR24060">
    <property type="entry name" value="METABOTROPIC GLUTAMATE RECEPTOR"/>
    <property type="match status" value="1"/>
</dbReference>
<dbReference type="Gene3D" id="2.10.50.30">
    <property type="entry name" value="GPCR, family 3, nine cysteines domain"/>
    <property type="match status" value="1"/>
</dbReference>
<reference evidence="18" key="2">
    <citation type="submission" date="2025-08" db="UniProtKB">
        <authorList>
            <consortium name="RefSeq"/>
        </authorList>
    </citation>
    <scope>IDENTIFICATION</scope>
    <source>
        <tissue evidence="18">Blood</tissue>
    </source>
</reference>
<dbReference type="InterPro" id="IPR001883">
    <property type="entry name" value="GPCR_3_mGluR7"/>
</dbReference>
<accession>A0A979EEN9</accession>